<dbReference type="PANTHER" id="PTHR31797:SF6">
    <property type="entry name" value="CHITIN-BINDING TYPE-2 DOMAIN-CONTAINING PROTEIN"/>
    <property type="match status" value="1"/>
</dbReference>
<gene>
    <name evidence="3" type="ORF">UY92_C0013G0045</name>
</gene>
<dbReference type="EMBL" id="LCRX01000013">
    <property type="protein sequence ID" value="KKW41846.1"/>
    <property type="molecule type" value="Genomic_DNA"/>
</dbReference>
<sequence length="859" mass="87336">MATRSTAFFASFAFLAFLSCGCDSLLNPHFLSGKGDDIRRYDSGETQAEGEEPDNGGADEADEAEGQQDVFSMDEGQEAAAEPDNGADADCDNQCVSGQMKCVNQERILVCELTEDGCYHFRSGDEAGAYTCSDGVDATDDWCEADECRYAVNPAYCLIESNGYKSGEKHGYDPCLECNPKVAQSWWTTVPGCAPPLDAADAGDTWDSDDAETTPPPTPDADTADPPPDEGSDTDDTGIEDADDGEDAEATEPDNGPETEDSLPDAGCEDECTGGEIACTLEGNLLACEQDNAGCWIYSEPAACGDDNPCTDDLCVPGTGCVNDFNSLSCDDGDACTENDTCAAGICAGANWCDCQLEADCVKYEDEDLCNGTLVCVSGQCVADPATVIACNTANDGPCAAAACDPASGQCYPASVADGTDCDDGDACTAYDQCLSGACAGEQMSCDDGNACTDDACDPAKGCIFTSNTAPCSDNNVCTVNDACDDGACAAGKSSLQCDDGKPCNGLETCDMVKGCVPGEPPASCCTADAQCDDGNYCTVDVCLGTKCQSVALPPSTPCDDGNACTLGDMCLGGVCAGGKAAICAAPDQCHEAGACDPKTGACSHPEKPEGTLCNDANACTQVDQCHQGACLGGDPVLCTALDQCHAVGVCDPQSGLCSDPAKANGAACDDSNACTSTDKCAAGNCGGVSIVCDDGNPCTNDSCDPATGCKFTPNTAPCDDGEWCTTGDVCSEGACLGTPEELICGGTCPGPVVSATGFPATPGSTEVVVDLGQAMDLAKVTVTVQVQGGENTLNLYAALAAPKDWEPIGSWYGGCGSGDSCSTTGSSAQLCLSARYLRVNAPGLPLLKATAKAVTLVK</sequence>
<dbReference type="InterPro" id="IPR001673">
    <property type="entry name" value="S_mold_repeat"/>
</dbReference>
<dbReference type="Proteomes" id="UP000033870">
    <property type="component" value="Unassembled WGS sequence"/>
</dbReference>
<evidence type="ECO:0000256" key="2">
    <source>
        <dbReference type="SAM" id="SignalP"/>
    </source>
</evidence>
<dbReference type="PANTHER" id="PTHR31797">
    <property type="entry name" value="EXTRACELLULAR MATRIX PROTEIN A-RELATED"/>
    <property type="match status" value="1"/>
</dbReference>
<protein>
    <submittedName>
        <fullName evidence="3">Extracellular matrix protein</fullName>
    </submittedName>
</protein>
<evidence type="ECO:0000313" key="3">
    <source>
        <dbReference type="EMBL" id="KKW41846.1"/>
    </source>
</evidence>
<feature type="region of interest" description="Disordered" evidence="1">
    <location>
        <begin position="197"/>
        <end position="267"/>
    </location>
</feature>
<feature type="chain" id="PRO_5002541036" evidence="2">
    <location>
        <begin position="22"/>
        <end position="859"/>
    </location>
</feature>
<dbReference type="PROSITE" id="PS51257">
    <property type="entry name" value="PROKAR_LIPOPROTEIN"/>
    <property type="match status" value="1"/>
</dbReference>
<evidence type="ECO:0000256" key="1">
    <source>
        <dbReference type="SAM" id="MobiDB-lite"/>
    </source>
</evidence>
<dbReference type="AlphaFoldDB" id="A0A0G1YF41"/>
<dbReference type="STRING" id="1619044.UY92_C0013G0045"/>
<feature type="compositionally biased region" description="Acidic residues" evidence="1">
    <location>
        <begin position="227"/>
        <end position="267"/>
    </location>
</feature>
<comment type="caution">
    <text evidence="3">The sequence shown here is derived from an EMBL/GenBank/DDBJ whole genome shotgun (WGS) entry which is preliminary data.</text>
</comment>
<keyword evidence="2" id="KW-0732">Signal</keyword>
<dbReference type="InterPro" id="IPR052846">
    <property type="entry name" value="ECM-enzyme_regulator"/>
</dbReference>
<feature type="region of interest" description="Disordered" evidence="1">
    <location>
        <begin position="44"/>
        <end position="64"/>
    </location>
</feature>
<evidence type="ECO:0000313" key="4">
    <source>
        <dbReference type="Proteomes" id="UP000033870"/>
    </source>
</evidence>
<dbReference type="Pfam" id="PF00526">
    <property type="entry name" value="Dicty_CTDC"/>
    <property type="match status" value="5"/>
</dbReference>
<reference evidence="3 4" key="1">
    <citation type="journal article" date="2015" name="Nature">
        <title>rRNA introns, odd ribosomes, and small enigmatic genomes across a large radiation of phyla.</title>
        <authorList>
            <person name="Brown C.T."/>
            <person name="Hug L.A."/>
            <person name="Thomas B.C."/>
            <person name="Sharon I."/>
            <person name="Castelle C.J."/>
            <person name="Singh A."/>
            <person name="Wilkins M.J."/>
            <person name="Williams K.H."/>
            <person name="Banfield J.F."/>
        </authorList>
    </citation>
    <scope>NUCLEOTIDE SEQUENCE [LARGE SCALE GENOMIC DNA]</scope>
</reference>
<feature type="compositionally biased region" description="Acidic residues" evidence="1">
    <location>
        <begin position="48"/>
        <end position="64"/>
    </location>
</feature>
<proteinExistence type="predicted"/>
<accession>A0A0G1YF41</accession>
<feature type="signal peptide" evidence="2">
    <location>
        <begin position="1"/>
        <end position="21"/>
    </location>
</feature>
<name>A0A0G1YF41_9BACT</name>
<organism evidence="3 4">
    <name type="scientific">Candidatus Magasanikbacteria bacterium GW2011_GWA2_56_11</name>
    <dbReference type="NCBI Taxonomy" id="1619044"/>
    <lineage>
        <taxon>Bacteria</taxon>
        <taxon>Candidatus Magasanikiibacteriota</taxon>
    </lineage>
</organism>